<evidence type="ECO:0000256" key="2">
    <source>
        <dbReference type="ARBA" id="ARBA00006916"/>
    </source>
</evidence>
<dbReference type="PANTHER" id="PTHR33911">
    <property type="entry name" value="RRNA-PROCESSING PROTEIN EFG1"/>
    <property type="match status" value="1"/>
</dbReference>
<dbReference type="Proteomes" id="UP000654075">
    <property type="component" value="Unassembled WGS sequence"/>
</dbReference>
<keyword evidence="10" id="KW-1185">Reference proteome</keyword>
<dbReference type="Pfam" id="PF10153">
    <property type="entry name" value="Efg1"/>
    <property type="match status" value="1"/>
</dbReference>
<dbReference type="InterPro" id="IPR019310">
    <property type="entry name" value="Efg1"/>
</dbReference>
<dbReference type="GO" id="GO:0000462">
    <property type="term" value="P:maturation of SSU-rRNA from tricistronic rRNA transcript (SSU-rRNA, 5.8S rRNA, LSU-rRNA)"/>
    <property type="evidence" value="ECO:0007669"/>
    <property type="project" value="TreeGrafter"/>
</dbReference>
<dbReference type="GO" id="GO:0030688">
    <property type="term" value="C:preribosome, small subunit precursor"/>
    <property type="evidence" value="ECO:0007669"/>
    <property type="project" value="TreeGrafter"/>
</dbReference>
<feature type="region of interest" description="Disordered" evidence="8">
    <location>
        <begin position="140"/>
        <end position="301"/>
    </location>
</feature>
<comment type="caution">
    <text evidence="9">The sequence shown here is derived from an EMBL/GenBank/DDBJ whole genome shotgun (WGS) entry which is preliminary data.</text>
</comment>
<keyword evidence="5" id="KW-0698">rRNA processing</keyword>
<comment type="similarity">
    <text evidence="2">Belongs to the EFG1 family.</text>
</comment>
<organism evidence="9 10">
    <name type="scientific">Polarella glacialis</name>
    <name type="common">Dinoflagellate</name>
    <dbReference type="NCBI Taxonomy" id="89957"/>
    <lineage>
        <taxon>Eukaryota</taxon>
        <taxon>Sar</taxon>
        <taxon>Alveolata</taxon>
        <taxon>Dinophyceae</taxon>
        <taxon>Suessiales</taxon>
        <taxon>Suessiaceae</taxon>
        <taxon>Polarella</taxon>
    </lineage>
</organism>
<keyword evidence="6" id="KW-0175">Coiled coil</keyword>
<evidence type="ECO:0000256" key="4">
    <source>
        <dbReference type="ARBA" id="ARBA00019827"/>
    </source>
</evidence>
<dbReference type="PANTHER" id="PTHR33911:SF1">
    <property type="entry name" value="RRNA-PROCESSING PROTEIN EFG1"/>
    <property type="match status" value="1"/>
</dbReference>
<proteinExistence type="inferred from homology"/>
<feature type="compositionally biased region" description="Basic and acidic residues" evidence="8">
    <location>
        <begin position="145"/>
        <end position="163"/>
    </location>
</feature>
<evidence type="ECO:0000256" key="1">
    <source>
        <dbReference type="ARBA" id="ARBA00004604"/>
    </source>
</evidence>
<feature type="compositionally biased region" description="Basic and acidic residues" evidence="8">
    <location>
        <begin position="286"/>
        <end position="301"/>
    </location>
</feature>
<reference evidence="9" key="1">
    <citation type="submission" date="2021-02" db="EMBL/GenBank/DDBJ databases">
        <authorList>
            <person name="Dougan E. K."/>
            <person name="Rhodes N."/>
            <person name="Thang M."/>
            <person name="Chan C."/>
        </authorList>
    </citation>
    <scope>NUCLEOTIDE SEQUENCE</scope>
</reference>
<accession>A0A813DH17</accession>
<protein>
    <recommendedName>
        <fullName evidence="3">rRNA-processing protein EFG1</fullName>
    </recommendedName>
    <alternativeName>
        <fullName evidence="4">rRNA-processing protein efg1</fullName>
    </alternativeName>
</protein>
<evidence type="ECO:0000313" key="10">
    <source>
        <dbReference type="Proteomes" id="UP000654075"/>
    </source>
</evidence>
<dbReference type="EMBL" id="CAJNNV010001912">
    <property type="protein sequence ID" value="CAE8586098.1"/>
    <property type="molecule type" value="Genomic_DNA"/>
</dbReference>
<gene>
    <name evidence="9" type="ORF">PGLA1383_LOCUS4993</name>
</gene>
<dbReference type="AlphaFoldDB" id="A0A813DH17"/>
<evidence type="ECO:0000256" key="3">
    <source>
        <dbReference type="ARBA" id="ARBA00018689"/>
    </source>
</evidence>
<evidence type="ECO:0000256" key="6">
    <source>
        <dbReference type="ARBA" id="ARBA00023054"/>
    </source>
</evidence>
<name>A0A813DH17_POLGL</name>
<feature type="region of interest" description="Disordered" evidence="8">
    <location>
        <begin position="1"/>
        <end position="50"/>
    </location>
</feature>
<keyword evidence="7" id="KW-0539">Nucleus</keyword>
<evidence type="ECO:0000313" key="9">
    <source>
        <dbReference type="EMBL" id="CAE8586098.1"/>
    </source>
</evidence>
<dbReference type="GO" id="GO:0005730">
    <property type="term" value="C:nucleolus"/>
    <property type="evidence" value="ECO:0007669"/>
    <property type="project" value="UniProtKB-SubCell"/>
</dbReference>
<dbReference type="OrthoDB" id="445769at2759"/>
<sequence>MTPGPLKAGAARKLARAQRRSAEEGAAGLAEEPSDVQAEGAGGADEWRRPRKWMRAEKAEDWRKKELERLNCTKYHYLKFVEKVKIERKLKSTGRLLKVALEAEKEEKAVSLRKQLRSHLADHEYIVHYPKHLPYNALFPAQDSDASKKRREEIKKMIRETRAGEGSVDAEVAAAEDFWKGKSQNEAPAAKKQEPTASKKKKKTKSSEAPIEEPAASKKKKKAKSSEAAIEEPAVSKKKANSGEPTEVSLVGTKRKADAAGPSSKNEVHASWKAAKGPKVSGSIVKGEEGDRKVFDSDSEG</sequence>
<evidence type="ECO:0000256" key="8">
    <source>
        <dbReference type="SAM" id="MobiDB-lite"/>
    </source>
</evidence>
<evidence type="ECO:0000256" key="5">
    <source>
        <dbReference type="ARBA" id="ARBA00022552"/>
    </source>
</evidence>
<evidence type="ECO:0000256" key="7">
    <source>
        <dbReference type="ARBA" id="ARBA00023242"/>
    </source>
</evidence>
<dbReference type="InterPro" id="IPR050786">
    <property type="entry name" value="EFG1_rRNA-proc"/>
</dbReference>
<comment type="subcellular location">
    <subcellularLocation>
        <location evidence="1">Nucleus</location>
        <location evidence="1">Nucleolus</location>
    </subcellularLocation>
</comment>